<dbReference type="AlphaFoldDB" id="K9ZZE0"/>
<dbReference type="EMBL" id="CP003382">
    <property type="protein sequence ID" value="AFZ67013.1"/>
    <property type="molecule type" value="Genomic_DNA"/>
</dbReference>
<dbReference type="STRING" id="937777.Deipe_1472"/>
<dbReference type="Proteomes" id="UP000010467">
    <property type="component" value="Chromosome"/>
</dbReference>
<accession>K9ZZE0</accession>
<name>K9ZZE0_DEIPD</name>
<evidence type="ECO:0000313" key="2">
    <source>
        <dbReference type="Proteomes" id="UP000010467"/>
    </source>
</evidence>
<dbReference type="PATRIC" id="fig|937777.3.peg.1477"/>
<evidence type="ECO:0000313" key="1">
    <source>
        <dbReference type="EMBL" id="AFZ67013.1"/>
    </source>
</evidence>
<proteinExistence type="predicted"/>
<organism evidence="1 2">
    <name type="scientific">Deinococcus peraridilitoris (strain DSM 19664 / LMG 22246 / CIP 109416 / KR-200)</name>
    <dbReference type="NCBI Taxonomy" id="937777"/>
    <lineage>
        <taxon>Bacteria</taxon>
        <taxon>Thermotogati</taxon>
        <taxon>Deinococcota</taxon>
        <taxon>Deinococci</taxon>
        <taxon>Deinococcales</taxon>
        <taxon>Deinococcaceae</taxon>
        <taxon>Deinococcus</taxon>
    </lineage>
</organism>
<dbReference type="HOGENOM" id="CLU_1347056_0_0_0"/>
<dbReference type="RefSeq" id="WP_015235321.1">
    <property type="nucleotide sequence ID" value="NC_019793.1"/>
</dbReference>
<protein>
    <submittedName>
        <fullName evidence="1">Uncharacterized protein</fullName>
    </submittedName>
</protein>
<gene>
    <name evidence="1" type="ordered locus">Deipe_1472</name>
</gene>
<reference evidence="2" key="1">
    <citation type="submission" date="2012-03" db="EMBL/GenBank/DDBJ databases">
        <title>Complete sequence of chromosome of Deinococcus peraridilitoris DSM 19664.</title>
        <authorList>
            <person name="Lucas S."/>
            <person name="Copeland A."/>
            <person name="Lapidus A."/>
            <person name="Glavina del Rio T."/>
            <person name="Dalin E."/>
            <person name="Tice H."/>
            <person name="Bruce D."/>
            <person name="Goodwin L."/>
            <person name="Pitluck S."/>
            <person name="Peters L."/>
            <person name="Mikhailova N."/>
            <person name="Lu M."/>
            <person name="Kyrpides N."/>
            <person name="Mavromatis K."/>
            <person name="Ivanova N."/>
            <person name="Brettin T."/>
            <person name="Detter J.C."/>
            <person name="Han C."/>
            <person name="Larimer F."/>
            <person name="Land M."/>
            <person name="Hauser L."/>
            <person name="Markowitz V."/>
            <person name="Cheng J.-F."/>
            <person name="Hugenholtz P."/>
            <person name="Woyke T."/>
            <person name="Wu D."/>
            <person name="Pukall R."/>
            <person name="Steenblock K."/>
            <person name="Brambilla E."/>
            <person name="Klenk H.-P."/>
            <person name="Eisen J.A."/>
        </authorList>
    </citation>
    <scope>NUCLEOTIDE SEQUENCE [LARGE SCALE GENOMIC DNA]</scope>
    <source>
        <strain evidence="2">DSM 19664 / LMG 22246 / CIP 109416 / KR-200</strain>
    </source>
</reference>
<dbReference type="KEGG" id="dpd:Deipe_1472"/>
<sequence length="203" mass="21824">MSLTGLLGQALSAAMATGERQDRVLAGGLCVRVYADPPRVLLWRDGVVPGITEAQVIARDLGWPAGQYEVVTHEWSGVWTGRPAGMVVRQLRTTLHDQDPRLNWTPEDLEVCGTCGRWAPELDGSALGACELGWAAHDAFDELVFVSLHDKKQKPYGPPHPNLPQPLTSRGCHCRALQGGKPGWIPAAPLAASSTTAPKGRPL</sequence>
<keyword evidence="2" id="KW-1185">Reference proteome</keyword>